<dbReference type="EMBL" id="AP026560">
    <property type="protein sequence ID" value="BDP42325.1"/>
    <property type="molecule type" value="Genomic_DNA"/>
</dbReference>
<dbReference type="Proteomes" id="UP001064971">
    <property type="component" value="Chromosome"/>
</dbReference>
<dbReference type="Pfam" id="PF01161">
    <property type="entry name" value="PBP"/>
    <property type="match status" value="1"/>
</dbReference>
<dbReference type="CDD" id="cd00865">
    <property type="entry name" value="PEBP_bact_arch"/>
    <property type="match status" value="1"/>
</dbReference>
<dbReference type="PANTHER" id="PTHR30289:SF1">
    <property type="entry name" value="PEBP (PHOSPHATIDYLETHANOLAMINE-BINDING PROTEIN) FAMILY PROTEIN"/>
    <property type="match status" value="1"/>
</dbReference>
<accession>A0ABM8AF84</accession>
<dbReference type="InterPro" id="IPR008914">
    <property type="entry name" value="PEBP"/>
</dbReference>
<dbReference type="RefSeq" id="WP_264775024.1">
    <property type="nucleotide sequence ID" value="NZ_AP026560.1"/>
</dbReference>
<feature type="chain" id="PRO_5045515724" evidence="1">
    <location>
        <begin position="22"/>
        <end position="215"/>
    </location>
</feature>
<keyword evidence="1" id="KW-0732">Signal</keyword>
<keyword evidence="3" id="KW-1185">Reference proteome</keyword>
<evidence type="ECO:0000313" key="2">
    <source>
        <dbReference type="EMBL" id="BDP42325.1"/>
    </source>
</evidence>
<evidence type="ECO:0000256" key="1">
    <source>
        <dbReference type="SAM" id="SignalP"/>
    </source>
</evidence>
<protein>
    <submittedName>
        <fullName evidence="2">Phosphatidylethanolamine-binding protein YbcL</fullName>
    </submittedName>
</protein>
<proteinExistence type="predicted"/>
<dbReference type="SUPFAM" id="SSF49777">
    <property type="entry name" value="PEBP-like"/>
    <property type="match status" value="1"/>
</dbReference>
<sequence>MNTPFKAATLLTLVAPLAACAPAMNGAAEGNLANGGLNPAARLSVAQPSPASTAGTLRLTSPTFRDGGRYPDAQVANGFGCTGQNLSPALGWTGVPAGTQSLVLTKYDPDAPTGSGFWHWIVYNIPATATGLAQGAGNPGGTLPAGAAQLNNDGGQPGFTGACPPPGDAPHRYVFTLYALNKTLDLPAGASPAFLGFNLNGAVLAKTSLTATYGR</sequence>
<evidence type="ECO:0000313" key="3">
    <source>
        <dbReference type="Proteomes" id="UP001064971"/>
    </source>
</evidence>
<reference evidence="2" key="1">
    <citation type="submission" date="2022-07" db="EMBL/GenBank/DDBJ databases">
        <title>Complete Genome Sequence of the Radioresistant Bacterium Deinococcus aetherius ST0316, Isolated from the Air Dust collected in Lower Stratosphere above Japan.</title>
        <authorList>
            <person name="Satoh K."/>
            <person name="Hagiwara K."/>
            <person name="Katsumata K."/>
            <person name="Kubo A."/>
            <person name="Yokobori S."/>
            <person name="Yamagishi A."/>
            <person name="Oono Y."/>
            <person name="Narumi I."/>
        </authorList>
    </citation>
    <scope>NUCLEOTIDE SEQUENCE</scope>
    <source>
        <strain evidence="2">ST0316</strain>
    </source>
</reference>
<name>A0ABM8AF84_9DEIO</name>
<dbReference type="NCBIfam" id="TIGR00481">
    <property type="entry name" value="YbhB/YbcL family Raf kinase inhibitor-like protein"/>
    <property type="match status" value="1"/>
</dbReference>
<dbReference type="PANTHER" id="PTHR30289">
    <property type="entry name" value="UNCHARACTERIZED PROTEIN YBCL-RELATED"/>
    <property type="match status" value="1"/>
</dbReference>
<dbReference type="InterPro" id="IPR036610">
    <property type="entry name" value="PEBP-like_sf"/>
</dbReference>
<dbReference type="InterPro" id="IPR005247">
    <property type="entry name" value="YbhB_YbcL/LppC-like"/>
</dbReference>
<gene>
    <name evidence="2" type="primary">ybcL</name>
    <name evidence="2" type="ORF">DAETH_22940</name>
</gene>
<organism evidence="2 3">
    <name type="scientific">Deinococcus aetherius</name>
    <dbReference type="NCBI Taxonomy" id="200252"/>
    <lineage>
        <taxon>Bacteria</taxon>
        <taxon>Thermotogati</taxon>
        <taxon>Deinococcota</taxon>
        <taxon>Deinococci</taxon>
        <taxon>Deinococcales</taxon>
        <taxon>Deinococcaceae</taxon>
        <taxon>Deinococcus</taxon>
    </lineage>
</organism>
<dbReference type="Gene3D" id="3.90.280.10">
    <property type="entry name" value="PEBP-like"/>
    <property type="match status" value="1"/>
</dbReference>
<feature type="signal peptide" evidence="1">
    <location>
        <begin position="1"/>
        <end position="21"/>
    </location>
</feature>